<dbReference type="Pfam" id="PF21090">
    <property type="entry name" value="P-loop_SecA"/>
    <property type="match status" value="1"/>
</dbReference>
<name>A0AAW3DD78_9GAMM</name>
<dbReference type="GO" id="GO:0005829">
    <property type="term" value="C:cytosol"/>
    <property type="evidence" value="ECO:0007669"/>
    <property type="project" value="TreeGrafter"/>
</dbReference>
<dbReference type="InterPro" id="IPR011115">
    <property type="entry name" value="SecA_DEAD"/>
</dbReference>
<dbReference type="InterPro" id="IPR014001">
    <property type="entry name" value="Helicase_ATP-bd"/>
</dbReference>
<feature type="domain" description="Helicase C-terminal" evidence="20">
    <location>
        <begin position="433"/>
        <end position="624"/>
    </location>
</feature>
<dbReference type="CDD" id="cd17928">
    <property type="entry name" value="DEXDc_SecA"/>
    <property type="match status" value="1"/>
</dbReference>
<dbReference type="Gene3D" id="1.10.3060.10">
    <property type="entry name" value="Helical scaffold and wing domains of SecA"/>
    <property type="match status" value="1"/>
</dbReference>
<dbReference type="PROSITE" id="PS51196">
    <property type="entry name" value="SECA_MOTOR_DEAD"/>
    <property type="match status" value="1"/>
</dbReference>
<evidence type="ECO:0000256" key="11">
    <source>
        <dbReference type="ARBA" id="ARBA00022927"/>
    </source>
</evidence>
<evidence type="ECO:0000256" key="17">
    <source>
        <dbReference type="SAM" id="Coils"/>
    </source>
</evidence>
<dbReference type="GO" id="GO:0065002">
    <property type="term" value="P:intracellular protein transmembrane transport"/>
    <property type="evidence" value="ECO:0007669"/>
    <property type="project" value="UniProtKB-UniRule"/>
</dbReference>
<keyword evidence="12 15" id="KW-1278">Translocase</keyword>
<evidence type="ECO:0000259" key="21">
    <source>
        <dbReference type="PROSITE" id="PS51196"/>
    </source>
</evidence>
<comment type="function">
    <text evidence="15">Part of the Sec protein translocase complex. Interacts with the SecYEG preprotein conducting channel. Has a central role in coupling the hydrolysis of ATP to the transfer of proteins into and across the cell membrane, serving both as a receptor for the preprotein-SecB complex and as an ATP-driven molecular motor driving the stepwise translocation of polypeptide chains across the membrane.</text>
</comment>
<dbReference type="GO" id="GO:0006605">
    <property type="term" value="P:protein targeting"/>
    <property type="evidence" value="ECO:0007669"/>
    <property type="project" value="UniProtKB-UniRule"/>
</dbReference>
<keyword evidence="11 15" id="KW-0653">Protein transport</keyword>
<keyword evidence="10 15" id="KW-0067">ATP-binding</keyword>
<evidence type="ECO:0000256" key="15">
    <source>
        <dbReference type="HAMAP-Rule" id="MF_01382"/>
    </source>
</evidence>
<comment type="similarity">
    <text evidence="2 15 16">Belongs to the SecA family.</text>
</comment>
<dbReference type="HAMAP" id="MF_01382">
    <property type="entry name" value="SecA"/>
    <property type="match status" value="1"/>
</dbReference>
<dbReference type="GO" id="GO:0005524">
    <property type="term" value="F:ATP binding"/>
    <property type="evidence" value="ECO:0007669"/>
    <property type="project" value="UniProtKB-UniRule"/>
</dbReference>
<feature type="domain" description="SecA family profile" evidence="21">
    <location>
        <begin position="2"/>
        <end position="618"/>
    </location>
</feature>
<dbReference type="GO" id="GO:0031522">
    <property type="term" value="C:cell envelope Sec protein transport complex"/>
    <property type="evidence" value="ECO:0007669"/>
    <property type="project" value="UniProtKB-ARBA"/>
</dbReference>
<evidence type="ECO:0000256" key="2">
    <source>
        <dbReference type="ARBA" id="ARBA00007650"/>
    </source>
</evidence>
<keyword evidence="9" id="KW-0862">Zinc</keyword>
<comment type="catalytic activity">
    <reaction evidence="15">
        <text>ATP + H2O + cellular proteinSide 1 = ADP + phosphate + cellular proteinSide 2.</text>
        <dbReference type="EC" id="7.4.2.8"/>
    </reaction>
</comment>
<evidence type="ECO:0000256" key="1">
    <source>
        <dbReference type="ARBA" id="ARBA00001947"/>
    </source>
</evidence>
<accession>A0AAW3DD78</accession>
<dbReference type="FunFam" id="3.40.50.300:FF:000113">
    <property type="entry name" value="Preprotein translocase subunit SecA"/>
    <property type="match status" value="1"/>
</dbReference>
<dbReference type="GO" id="GO:0046872">
    <property type="term" value="F:metal ion binding"/>
    <property type="evidence" value="ECO:0007669"/>
    <property type="project" value="UniProtKB-KW"/>
</dbReference>
<dbReference type="EMBL" id="JOUE01000003">
    <property type="protein sequence ID" value="KFJ43499.1"/>
    <property type="molecule type" value="Genomic_DNA"/>
</dbReference>
<dbReference type="InterPro" id="IPR027417">
    <property type="entry name" value="P-loop_NTPase"/>
</dbReference>
<dbReference type="NCBIfam" id="TIGR00963">
    <property type="entry name" value="secA"/>
    <property type="match status" value="1"/>
</dbReference>
<dbReference type="FunFam" id="3.40.50.300:FF:000334">
    <property type="entry name" value="Protein translocase subunit SecA"/>
    <property type="match status" value="1"/>
</dbReference>
<dbReference type="PANTHER" id="PTHR30612">
    <property type="entry name" value="SECA INNER MEMBRANE COMPONENT OF SEC PROTEIN SECRETION SYSTEM"/>
    <property type="match status" value="1"/>
</dbReference>
<feature type="coiled-coil region" evidence="17">
    <location>
        <begin position="20"/>
        <end position="47"/>
    </location>
</feature>
<keyword evidence="7" id="KW-0479">Metal-binding</keyword>
<dbReference type="InterPro" id="IPR020937">
    <property type="entry name" value="SecA_CS"/>
</dbReference>
<keyword evidence="4 15" id="KW-1003">Cell membrane</keyword>
<dbReference type="InterPro" id="IPR011130">
    <property type="entry name" value="SecA_preprotein_X-link_dom"/>
</dbReference>
<feature type="binding site" evidence="15">
    <location>
        <position position="86"/>
    </location>
    <ligand>
        <name>ATP</name>
        <dbReference type="ChEBI" id="CHEBI:30616"/>
    </ligand>
</feature>
<keyword evidence="3 15" id="KW-0813">Transport</keyword>
<dbReference type="CDD" id="cd18803">
    <property type="entry name" value="SF2_C_secA"/>
    <property type="match status" value="1"/>
</dbReference>
<evidence type="ECO:0000313" key="23">
    <source>
        <dbReference type="Proteomes" id="UP000029117"/>
    </source>
</evidence>
<evidence type="ECO:0000256" key="13">
    <source>
        <dbReference type="ARBA" id="ARBA00023010"/>
    </source>
</evidence>
<dbReference type="SMART" id="SM00957">
    <property type="entry name" value="SecA_DEAD"/>
    <property type="match status" value="1"/>
</dbReference>
<keyword evidence="5 15" id="KW-0963">Cytoplasm</keyword>
<dbReference type="Pfam" id="PF07516">
    <property type="entry name" value="SecA_SW"/>
    <property type="match status" value="1"/>
</dbReference>
<evidence type="ECO:0000256" key="5">
    <source>
        <dbReference type="ARBA" id="ARBA00022490"/>
    </source>
</evidence>
<feature type="domain" description="Helicase ATP-binding" evidence="19">
    <location>
        <begin position="88"/>
        <end position="247"/>
    </location>
</feature>
<dbReference type="Proteomes" id="UP000029117">
    <property type="component" value="Unassembled WGS sequence"/>
</dbReference>
<feature type="region of interest" description="Disordered" evidence="18">
    <location>
        <begin position="838"/>
        <end position="907"/>
    </location>
</feature>
<dbReference type="Pfam" id="PF02810">
    <property type="entry name" value="SEC-C"/>
    <property type="match status" value="1"/>
</dbReference>
<dbReference type="Gene3D" id="3.40.50.300">
    <property type="entry name" value="P-loop containing nucleotide triphosphate hydrolases"/>
    <property type="match status" value="2"/>
</dbReference>
<evidence type="ECO:0000256" key="18">
    <source>
        <dbReference type="SAM" id="MobiDB-lite"/>
    </source>
</evidence>
<comment type="caution">
    <text evidence="22">The sequence shown here is derived from an EMBL/GenBank/DDBJ whole genome shotgun (WGS) entry which is preliminary data.</text>
</comment>
<evidence type="ECO:0000259" key="19">
    <source>
        <dbReference type="PROSITE" id="PS51192"/>
    </source>
</evidence>
<dbReference type="InterPro" id="IPR001650">
    <property type="entry name" value="Helicase_C-like"/>
</dbReference>
<dbReference type="InterPro" id="IPR014018">
    <property type="entry name" value="SecA_motor_DEAD"/>
</dbReference>
<dbReference type="FunFam" id="3.90.1440.10:FF:000001">
    <property type="entry name" value="Preprotein translocase subunit SecA"/>
    <property type="match status" value="1"/>
</dbReference>
<dbReference type="AlphaFoldDB" id="A0AAW3DD78"/>
<dbReference type="InterPro" id="IPR044722">
    <property type="entry name" value="SecA_SF2_C"/>
</dbReference>
<keyword evidence="14 15" id="KW-0472">Membrane</keyword>
<dbReference type="Gene3D" id="3.90.1440.10">
    <property type="entry name" value="SecA, preprotein cross-linking domain"/>
    <property type="match status" value="1"/>
</dbReference>
<dbReference type="GO" id="GO:0043952">
    <property type="term" value="P:protein transport by the Sec complex"/>
    <property type="evidence" value="ECO:0007669"/>
    <property type="project" value="TreeGrafter"/>
</dbReference>
<dbReference type="SUPFAM" id="SSF81886">
    <property type="entry name" value="Helical scaffold and wing domains of SecA"/>
    <property type="match status" value="1"/>
</dbReference>
<keyword evidence="6" id="KW-0997">Cell inner membrane</keyword>
<dbReference type="Pfam" id="PF07517">
    <property type="entry name" value="SecA_DEAD"/>
    <property type="match status" value="1"/>
</dbReference>
<evidence type="ECO:0000313" key="22">
    <source>
        <dbReference type="EMBL" id="KFJ43499.1"/>
    </source>
</evidence>
<dbReference type="PRINTS" id="PR00906">
    <property type="entry name" value="SECA"/>
</dbReference>
<evidence type="ECO:0000256" key="9">
    <source>
        <dbReference type="ARBA" id="ARBA00022833"/>
    </source>
</evidence>
<evidence type="ECO:0000256" key="14">
    <source>
        <dbReference type="ARBA" id="ARBA00023136"/>
    </source>
</evidence>
<dbReference type="PROSITE" id="PS01312">
    <property type="entry name" value="SECA"/>
    <property type="match status" value="1"/>
</dbReference>
<dbReference type="GO" id="GO:0017038">
    <property type="term" value="P:protein import"/>
    <property type="evidence" value="ECO:0007669"/>
    <property type="project" value="InterPro"/>
</dbReference>
<evidence type="ECO:0000256" key="6">
    <source>
        <dbReference type="ARBA" id="ARBA00022519"/>
    </source>
</evidence>
<sequence>MLNLVQKIIGSRNDRFIKKVSKTVQKINSLEHEFEKLSDQELKAKTQEYKDRVAKGEALDNLLPEAFATVREAGKRTKNMRHYDVQLIGGIVLHQGKVAEMRTGEGKTLVATLPAYLNALTGNGVHVITVNDYLAKRDAELMSDIYEFLGLSVGVIVADLNPEQRRESYACDITYGTNNEFGFDYLRDNMAYDKEQQVQRSRNYVIIDEVDSILIDEARTPLIISGASDDSSEMYNLFNRLVPFLEKQEKEELDEDQEQKDFYVDEKSKNAYLTEKGYAKIESMLKKEGILEEDDNLYSPHNITKMHYLNACLRAHSLYQLNIDYIVRDQEIVIIDESTGRAMPGRRWSDGLHQAIEAKEGVKINAENQTMASITFQNFFKLYNKIAGMTGTADTEAFELHSIYGLEVIIIPTNKPLIRKDHHDEIYGSVREKFDAIVEDIKQRISKGQPVLVGTASIEASEVLSTLLKKKKIRHNVLNAKQHEKEASIIAMAGYPGNVTIATNMAGRGTDIILGGNLEVEIAQLEDPTAEEVAQIKAEWVKRNEVVKNAGGLCIIGSERHDSRRIDNQLRGRAARQGDPGESKFYLSMDDNLLRIFASQSMAERVKKGLKGGESLAFGFMSKVISKAQGKVESYHFDIRKNLLEYDNVVNTQRKVIYEQRQAFLDSDDVSEILADIRIDVAEQLFHDYVPAGSMHELWDLEGLEKALKSDFMIEIDLQKLYEEDDNLGEEDLKKFVREAIEFEFAEKTKNLEVGAVRQFEKFSLLQSLDSHWREHLSSIDHLRNSINLRGYAQKDPKNEYKKEAFELFSTMLDNFKYEVISSLAKIRIATEEETQRAQEEWKESMSEIKAEHESVIDSNQSEDDKEQEEAPKVQQVKREGPKIKRNDPCPCGSGKKYKQCHGKVVD</sequence>
<feature type="compositionally biased region" description="Basic and acidic residues" evidence="18">
    <location>
        <begin position="869"/>
        <end position="888"/>
    </location>
</feature>
<proteinExistence type="inferred from homology"/>
<dbReference type="PROSITE" id="PS51194">
    <property type="entry name" value="HELICASE_CTER"/>
    <property type="match status" value="1"/>
</dbReference>
<dbReference type="InterPro" id="IPR036670">
    <property type="entry name" value="SecA_X-link_sf"/>
</dbReference>
<dbReference type="InterPro" id="IPR004027">
    <property type="entry name" value="SEC_C_motif"/>
</dbReference>
<dbReference type="PROSITE" id="PS51192">
    <property type="entry name" value="HELICASE_ATP_BIND_1"/>
    <property type="match status" value="1"/>
</dbReference>
<dbReference type="RefSeq" id="WP_035735372.1">
    <property type="nucleotide sequence ID" value="NZ_JACTRV010000003.1"/>
</dbReference>
<dbReference type="PANTHER" id="PTHR30612:SF0">
    <property type="entry name" value="CHLOROPLAST PROTEIN-TRANSPORTING ATPASE"/>
    <property type="match status" value="1"/>
</dbReference>
<evidence type="ECO:0000256" key="7">
    <source>
        <dbReference type="ARBA" id="ARBA00022723"/>
    </source>
</evidence>
<comment type="cofactor">
    <cofactor evidence="1">
        <name>Zn(2+)</name>
        <dbReference type="ChEBI" id="CHEBI:29105"/>
    </cofactor>
</comment>
<evidence type="ECO:0000256" key="3">
    <source>
        <dbReference type="ARBA" id="ARBA00022448"/>
    </source>
</evidence>
<dbReference type="EC" id="7.4.2.8" evidence="15"/>
<feature type="binding site" evidence="15">
    <location>
        <begin position="104"/>
        <end position="108"/>
    </location>
    <ligand>
        <name>ATP</name>
        <dbReference type="ChEBI" id="CHEBI:30616"/>
    </ligand>
</feature>
<keyword evidence="17" id="KW-0175">Coiled coil</keyword>
<dbReference type="Pfam" id="PF01043">
    <property type="entry name" value="SecA_PP_bind"/>
    <property type="match status" value="1"/>
</dbReference>
<evidence type="ECO:0000256" key="10">
    <source>
        <dbReference type="ARBA" id="ARBA00022840"/>
    </source>
</evidence>
<keyword evidence="8 15" id="KW-0547">Nucleotide-binding</keyword>
<dbReference type="NCBIfam" id="NF009538">
    <property type="entry name" value="PRK12904.1"/>
    <property type="match status" value="1"/>
</dbReference>
<evidence type="ECO:0000259" key="20">
    <source>
        <dbReference type="PROSITE" id="PS51194"/>
    </source>
</evidence>
<gene>
    <name evidence="15 22" type="primary">secA</name>
    <name evidence="22" type="ORF">DR78_1554</name>
</gene>
<comment type="subunit">
    <text evidence="15">Monomer and homodimer. Part of the essential Sec protein translocation apparatus which comprises SecA, SecYEG and auxiliary proteins SecDF-YajC and YidC.</text>
</comment>
<feature type="binding site" evidence="15">
    <location>
        <position position="511"/>
    </location>
    <ligand>
        <name>ATP</name>
        <dbReference type="ChEBI" id="CHEBI:30616"/>
    </ligand>
</feature>
<dbReference type="FunFam" id="1.10.3060.10:FF:000003">
    <property type="entry name" value="Protein translocase subunit SecA"/>
    <property type="match status" value="1"/>
</dbReference>
<dbReference type="SUPFAM" id="SSF81767">
    <property type="entry name" value="Pre-protein crosslinking domain of SecA"/>
    <property type="match status" value="1"/>
</dbReference>
<comment type="subcellular location">
    <subcellularLocation>
        <location evidence="15">Cell membrane</location>
        <topology evidence="15">Peripheral membrane protein</topology>
        <orientation evidence="15">Cytoplasmic side</orientation>
    </subcellularLocation>
    <subcellularLocation>
        <location evidence="15">Cytoplasm</location>
    </subcellularLocation>
    <text evidence="15">Distribution is 50-50.</text>
</comment>
<dbReference type="GO" id="GO:0008564">
    <property type="term" value="F:protein-exporting ATPase activity"/>
    <property type="evidence" value="ECO:0007669"/>
    <property type="project" value="UniProtKB-EC"/>
</dbReference>
<dbReference type="InterPro" id="IPR011116">
    <property type="entry name" value="SecA_Wing/Scaffold"/>
</dbReference>
<reference evidence="22 23" key="1">
    <citation type="submission" date="2014-04" db="EMBL/GenBank/DDBJ databases">
        <authorList>
            <person name="Bishop-Lilly K.A."/>
            <person name="Broomall S.M."/>
            <person name="Chain P.S."/>
            <person name="Chertkov O."/>
            <person name="Coyne S.R."/>
            <person name="Daligault H.E."/>
            <person name="Davenport K.W."/>
            <person name="Erkkila T."/>
            <person name="Frey K.G."/>
            <person name="Gibbons H.S."/>
            <person name="Gu W."/>
            <person name="Jaissle J."/>
            <person name="Johnson S.L."/>
            <person name="Koroleva G.I."/>
            <person name="Ladner J.T."/>
            <person name="Lo C.-C."/>
            <person name="Minogue T.D."/>
            <person name="Munk C."/>
            <person name="Palacios G.F."/>
            <person name="Redden C.L."/>
            <person name="Rosenzweig C.N."/>
            <person name="Scholz M.B."/>
            <person name="Teshima H."/>
            <person name="Xu Y."/>
        </authorList>
    </citation>
    <scope>NUCLEOTIDE SEQUENCE [LARGE SCALE GENOMIC DNA]</scope>
    <source>
        <strain evidence="22 23">FAJ</strain>
    </source>
</reference>
<organism evidence="22 23">
    <name type="scientific">Francisella philomiragia</name>
    <dbReference type="NCBI Taxonomy" id="28110"/>
    <lineage>
        <taxon>Bacteria</taxon>
        <taxon>Pseudomonadati</taxon>
        <taxon>Pseudomonadota</taxon>
        <taxon>Gammaproteobacteria</taxon>
        <taxon>Thiotrichales</taxon>
        <taxon>Francisellaceae</taxon>
        <taxon>Francisella</taxon>
    </lineage>
</organism>
<dbReference type="SMART" id="SM00958">
    <property type="entry name" value="SecA_PP_bind"/>
    <property type="match status" value="1"/>
</dbReference>
<dbReference type="InterPro" id="IPR000185">
    <property type="entry name" value="SecA"/>
</dbReference>
<feature type="compositionally biased region" description="Basic and acidic residues" evidence="18">
    <location>
        <begin position="838"/>
        <end position="856"/>
    </location>
</feature>
<dbReference type="GO" id="GO:0005886">
    <property type="term" value="C:plasma membrane"/>
    <property type="evidence" value="ECO:0007669"/>
    <property type="project" value="UniProtKB-SubCell"/>
</dbReference>
<evidence type="ECO:0000256" key="16">
    <source>
        <dbReference type="RuleBase" id="RU003874"/>
    </source>
</evidence>
<keyword evidence="13 15" id="KW-0811">Translocation</keyword>
<dbReference type="SUPFAM" id="SSF52540">
    <property type="entry name" value="P-loop containing nucleoside triphosphate hydrolases"/>
    <property type="match status" value="2"/>
</dbReference>
<evidence type="ECO:0000256" key="8">
    <source>
        <dbReference type="ARBA" id="ARBA00022741"/>
    </source>
</evidence>
<feature type="compositionally biased region" description="Basic residues" evidence="18">
    <location>
        <begin position="896"/>
        <end position="907"/>
    </location>
</feature>
<evidence type="ECO:0000256" key="4">
    <source>
        <dbReference type="ARBA" id="ARBA00022475"/>
    </source>
</evidence>
<evidence type="ECO:0000256" key="12">
    <source>
        <dbReference type="ARBA" id="ARBA00022967"/>
    </source>
</evidence>
<protein>
    <recommendedName>
        <fullName evidence="15 16">Protein translocase subunit SecA</fullName>
        <ecNumber evidence="15">7.4.2.8</ecNumber>
    </recommendedName>
</protein>
<dbReference type="InterPro" id="IPR036266">
    <property type="entry name" value="SecA_Wing/Scaffold_sf"/>
</dbReference>